<name>A0A0G1X8X4_9BACT</name>
<comment type="caution">
    <text evidence="2">The sequence shown here is derived from an EMBL/GenBank/DDBJ whole genome shotgun (WGS) entry which is preliminary data.</text>
</comment>
<organism evidence="2 3">
    <name type="scientific">Candidatus Jorgensenbacteria bacterium GW2011_GWA1_48_11</name>
    <dbReference type="NCBI Taxonomy" id="1618660"/>
    <lineage>
        <taxon>Bacteria</taxon>
        <taxon>Candidatus Joergenseniibacteriota</taxon>
    </lineage>
</organism>
<evidence type="ECO:0000256" key="1">
    <source>
        <dbReference type="SAM" id="MobiDB-lite"/>
    </source>
</evidence>
<dbReference type="AlphaFoldDB" id="A0A0G1X8X4"/>
<dbReference type="Proteomes" id="UP000034956">
    <property type="component" value="Unassembled WGS sequence"/>
</dbReference>
<sequence>MITNIKTANPKKSHCCFCLVEPAFNFLRKEGMRNPLMVKYPADHDQTVQRRKIAKILKFADELQKMIQGLAFQIQAKGDRTQTAGRHGCFAGERKTKTDVLLAGQGLKFLRQINELILGRHDIMKHIQIGLALIVVLIAERGIEIQGSRPVHDVLAQTGDPIHGTADAPAEKQKTARQSADHDQENREINEKCFLEINQSW</sequence>
<accession>A0A0G1X8X4</accession>
<feature type="region of interest" description="Disordered" evidence="1">
    <location>
        <begin position="158"/>
        <end position="185"/>
    </location>
</feature>
<evidence type="ECO:0000313" key="3">
    <source>
        <dbReference type="Proteomes" id="UP000034956"/>
    </source>
</evidence>
<gene>
    <name evidence="2" type="ORF">UY23_C0006G0039</name>
</gene>
<feature type="compositionally biased region" description="Basic and acidic residues" evidence="1">
    <location>
        <begin position="169"/>
        <end position="185"/>
    </location>
</feature>
<proteinExistence type="predicted"/>
<protein>
    <submittedName>
        <fullName evidence="2">Uncharacterized protein</fullName>
    </submittedName>
</protein>
<dbReference type="EMBL" id="LCPF01000006">
    <property type="protein sequence ID" value="KKU90830.1"/>
    <property type="molecule type" value="Genomic_DNA"/>
</dbReference>
<reference evidence="2 3" key="1">
    <citation type="journal article" date="2015" name="Nature">
        <title>rRNA introns, odd ribosomes, and small enigmatic genomes across a large radiation of phyla.</title>
        <authorList>
            <person name="Brown C.T."/>
            <person name="Hug L.A."/>
            <person name="Thomas B.C."/>
            <person name="Sharon I."/>
            <person name="Castelle C.J."/>
            <person name="Singh A."/>
            <person name="Wilkins M.J."/>
            <person name="Williams K.H."/>
            <person name="Banfield J.F."/>
        </authorList>
    </citation>
    <scope>NUCLEOTIDE SEQUENCE [LARGE SCALE GENOMIC DNA]</scope>
</reference>
<evidence type="ECO:0000313" key="2">
    <source>
        <dbReference type="EMBL" id="KKU90830.1"/>
    </source>
</evidence>